<protein>
    <submittedName>
        <fullName evidence="2">Uncharacterized protein</fullName>
    </submittedName>
</protein>
<accession>A0A6V7NGA5</accession>
<reference evidence="2" key="1">
    <citation type="submission" date="2020-07" db="EMBL/GenBank/DDBJ databases">
        <authorList>
            <person name="Lin J."/>
        </authorList>
    </citation>
    <scope>NUCLEOTIDE SEQUENCE</scope>
</reference>
<organism evidence="2">
    <name type="scientific">Ananas comosus var. bracteatus</name>
    <name type="common">red pineapple</name>
    <dbReference type="NCBI Taxonomy" id="296719"/>
    <lineage>
        <taxon>Eukaryota</taxon>
        <taxon>Viridiplantae</taxon>
        <taxon>Streptophyta</taxon>
        <taxon>Embryophyta</taxon>
        <taxon>Tracheophyta</taxon>
        <taxon>Spermatophyta</taxon>
        <taxon>Magnoliopsida</taxon>
        <taxon>Liliopsida</taxon>
        <taxon>Poales</taxon>
        <taxon>Bromeliaceae</taxon>
        <taxon>Bromelioideae</taxon>
        <taxon>Ananas</taxon>
    </lineage>
</organism>
<feature type="compositionally biased region" description="Low complexity" evidence="1">
    <location>
        <begin position="144"/>
        <end position="162"/>
    </location>
</feature>
<name>A0A6V7NGA5_ANACO</name>
<gene>
    <name evidence="2" type="ORF">CB5_LOCUS567</name>
</gene>
<dbReference type="EMBL" id="LR862129">
    <property type="protein sequence ID" value="CAD1817356.1"/>
    <property type="molecule type" value="Genomic_DNA"/>
</dbReference>
<evidence type="ECO:0000256" key="1">
    <source>
        <dbReference type="SAM" id="MobiDB-lite"/>
    </source>
</evidence>
<proteinExistence type="predicted"/>
<sequence>MEIFSQGFEASLRFALSAYPYGDAPLALPFVAATPSLSSLGNAAAFFRATRRWPPSPSFRPLCLLSPCCLFRLTDLCLLSPPSLTLLPVPSDILSAFSRANWCGRASGGGRVRKLRAGASRGVSGRPEQVDRRGQQVRGRKRVPGAGRSQRAARAGAPGRQGRVARRGSTCGLGAGGQLSLSLFPHPSPGEISS</sequence>
<feature type="region of interest" description="Disordered" evidence="1">
    <location>
        <begin position="117"/>
        <end position="171"/>
    </location>
</feature>
<evidence type="ECO:0000313" key="2">
    <source>
        <dbReference type="EMBL" id="CAD1817356.1"/>
    </source>
</evidence>
<dbReference type="AlphaFoldDB" id="A0A6V7NGA5"/>